<dbReference type="Proteomes" id="UP000189701">
    <property type="component" value="Unplaced"/>
</dbReference>
<dbReference type="RefSeq" id="XP_009769207.1">
    <property type="nucleotide sequence ID" value="XM_009770905.1"/>
</dbReference>
<name>A0A1U7VMQ2_NICSY</name>
<feature type="compositionally biased region" description="Gly residues" evidence="1">
    <location>
        <begin position="43"/>
        <end position="61"/>
    </location>
</feature>
<evidence type="ECO:0000256" key="2">
    <source>
        <dbReference type="SAM" id="SignalP"/>
    </source>
</evidence>
<evidence type="ECO:0000313" key="4">
    <source>
        <dbReference type="RefSeq" id="XP_009764089.1"/>
    </source>
</evidence>
<dbReference type="PANTHER" id="PTHR37389:SF33">
    <property type="entry name" value="GLYCINE-RICH PROTEIN-LIKE"/>
    <property type="match status" value="1"/>
</dbReference>
<dbReference type="GeneID" id="104220091"/>
<dbReference type="STRING" id="4096.A0A1U7VMQ2"/>
<dbReference type="InterPro" id="IPR010800">
    <property type="entry name" value="GRP"/>
</dbReference>
<dbReference type="RefSeq" id="XP_009764089.1">
    <property type="nucleotide sequence ID" value="XM_009765787.1"/>
</dbReference>
<evidence type="ECO:0000313" key="5">
    <source>
        <dbReference type="RefSeq" id="XP_009769207.1"/>
    </source>
</evidence>
<evidence type="ECO:0000256" key="1">
    <source>
        <dbReference type="SAM" id="MobiDB-lite"/>
    </source>
</evidence>
<evidence type="ECO:0000313" key="3">
    <source>
        <dbReference type="Proteomes" id="UP000189701"/>
    </source>
</evidence>
<protein>
    <submittedName>
        <fullName evidence="4 5">Glycine-rich protein-like</fullName>
    </submittedName>
</protein>
<dbReference type="Pfam" id="PF07172">
    <property type="entry name" value="GRP"/>
    <property type="match status" value="1"/>
</dbReference>
<keyword evidence="3" id="KW-1185">Reference proteome</keyword>
<keyword evidence="2" id="KW-0732">Signal</keyword>
<sequence>MASTKSLFLLGLLLALVLLVSSQVGAQKESKVTGDVEEADQYRGGGYPGNGGGGGYPGNGRGGGRNGYPWRGCRYGCCRGYRYGPGCVRCCATAHEAPDAQFEHDSKN</sequence>
<organism evidence="3 5">
    <name type="scientific">Nicotiana sylvestris</name>
    <name type="common">Wood tobacco</name>
    <name type="synonym">South American tobacco</name>
    <dbReference type="NCBI Taxonomy" id="4096"/>
    <lineage>
        <taxon>Eukaryota</taxon>
        <taxon>Viridiplantae</taxon>
        <taxon>Streptophyta</taxon>
        <taxon>Embryophyta</taxon>
        <taxon>Tracheophyta</taxon>
        <taxon>Spermatophyta</taxon>
        <taxon>Magnoliopsida</taxon>
        <taxon>eudicotyledons</taxon>
        <taxon>Gunneridae</taxon>
        <taxon>Pentapetalae</taxon>
        <taxon>asterids</taxon>
        <taxon>lamiids</taxon>
        <taxon>Solanales</taxon>
        <taxon>Solanaceae</taxon>
        <taxon>Nicotianoideae</taxon>
        <taxon>Nicotianeae</taxon>
        <taxon>Nicotiana</taxon>
    </lineage>
</organism>
<dbReference type="AlphaFoldDB" id="A0A1U7VMQ2"/>
<dbReference type="PANTHER" id="PTHR37389">
    <property type="entry name" value="NODULIN-24"/>
    <property type="match status" value="1"/>
</dbReference>
<proteinExistence type="predicted"/>
<feature type="region of interest" description="Disordered" evidence="1">
    <location>
        <begin position="24"/>
        <end position="61"/>
    </location>
</feature>
<gene>
    <name evidence="5" type="primary">LOC104220091</name>
    <name evidence="4" type="synonym">LOC104215862</name>
</gene>
<feature type="chain" id="PRO_5010665096" evidence="2">
    <location>
        <begin position="23"/>
        <end position="108"/>
    </location>
</feature>
<reference evidence="4 5" key="2">
    <citation type="submission" date="2025-04" db="UniProtKB">
        <authorList>
            <consortium name="RefSeq"/>
        </authorList>
    </citation>
    <scope>IDENTIFICATION</scope>
    <source>
        <tissue evidence="4 5">Leaf</tissue>
    </source>
</reference>
<dbReference type="KEGG" id="nsy:104220091"/>
<dbReference type="eggNOG" id="ENOG502S5AC">
    <property type="taxonomic scope" value="Eukaryota"/>
</dbReference>
<feature type="signal peptide" evidence="2">
    <location>
        <begin position="1"/>
        <end position="22"/>
    </location>
</feature>
<reference evidence="3" key="1">
    <citation type="journal article" date="2013" name="Genome Biol.">
        <title>Reference genomes and transcriptomes of Nicotiana sylvestris and Nicotiana tomentosiformis.</title>
        <authorList>
            <person name="Sierro N."/>
            <person name="Battey J.N."/>
            <person name="Ouadi S."/>
            <person name="Bovet L."/>
            <person name="Goepfert S."/>
            <person name="Bakaher N."/>
            <person name="Peitsch M.C."/>
            <person name="Ivanov N.V."/>
        </authorList>
    </citation>
    <scope>NUCLEOTIDE SEQUENCE [LARGE SCALE GENOMIC DNA]</scope>
</reference>
<accession>A0A1U7VMQ2</accession>